<dbReference type="AlphaFoldDB" id="A0A5S6QMH1"/>
<reference evidence="2" key="1">
    <citation type="submission" date="2019-12" db="UniProtKB">
        <authorList>
            <consortium name="WormBaseParasite"/>
        </authorList>
    </citation>
    <scope>IDENTIFICATION</scope>
</reference>
<evidence type="ECO:0000313" key="2">
    <source>
        <dbReference type="WBParaSite" id="TMUE_2000008359.1"/>
    </source>
</evidence>
<evidence type="ECO:0000313" key="1">
    <source>
        <dbReference type="Proteomes" id="UP000046395"/>
    </source>
</evidence>
<protein>
    <submittedName>
        <fullName evidence="2">Uncharacterized protein</fullName>
    </submittedName>
</protein>
<dbReference type="WBParaSite" id="TMUE_2000008359.1">
    <property type="protein sequence ID" value="TMUE_2000008359.1"/>
    <property type="gene ID" value="WBGene00300245"/>
</dbReference>
<dbReference type="Proteomes" id="UP000046395">
    <property type="component" value="Unassembled WGS sequence"/>
</dbReference>
<sequence>MSLLHRGKCTLMAPIGPIRLHLVHINNVFLTPCVLVRCLDMSIGRVKVFLHEAHLYGPGKCKGLSDFLVGHDRMSSAASPRFGGARTMLLALSAWSGTVLWRVHLLESPAEPKLVGVQMRRIVLLTGFSARSALEIVRLHVSGKE</sequence>
<accession>A0A5S6QMH1</accession>
<keyword evidence="1" id="KW-1185">Reference proteome</keyword>
<name>A0A5S6QMH1_TRIMR</name>
<proteinExistence type="predicted"/>
<organism evidence="1 2">
    <name type="scientific">Trichuris muris</name>
    <name type="common">Mouse whipworm</name>
    <dbReference type="NCBI Taxonomy" id="70415"/>
    <lineage>
        <taxon>Eukaryota</taxon>
        <taxon>Metazoa</taxon>
        <taxon>Ecdysozoa</taxon>
        <taxon>Nematoda</taxon>
        <taxon>Enoplea</taxon>
        <taxon>Dorylaimia</taxon>
        <taxon>Trichinellida</taxon>
        <taxon>Trichuridae</taxon>
        <taxon>Trichuris</taxon>
    </lineage>
</organism>